<evidence type="ECO:0000313" key="6">
    <source>
        <dbReference type="Proteomes" id="UP000015104"/>
    </source>
</evidence>
<dbReference type="Proteomes" id="UP000015104">
    <property type="component" value="Unassembled WGS sequence"/>
</dbReference>
<feature type="domain" description="Disease resistance R13L4/SHOC-2-like LRR" evidence="4">
    <location>
        <begin position="248"/>
        <end position="332"/>
    </location>
</feature>
<proteinExistence type="predicted"/>
<dbReference type="SMART" id="SM00369">
    <property type="entry name" value="LRR_TYP"/>
    <property type="match status" value="7"/>
</dbReference>
<evidence type="ECO:0000256" key="3">
    <source>
        <dbReference type="SAM" id="MobiDB-lite"/>
    </source>
</evidence>
<dbReference type="eggNOG" id="KOG0619">
    <property type="taxonomic scope" value="Eukaryota"/>
</dbReference>
<dbReference type="OMA" id="CILDMSH"/>
<dbReference type="KEGG" id="tut:107369650"/>
<evidence type="ECO:0000313" key="5">
    <source>
        <dbReference type="EnsemblMetazoa" id="tetur33g00590.1"/>
    </source>
</evidence>
<dbReference type="InterPro" id="IPR055414">
    <property type="entry name" value="LRR_R13L4/SHOC2-like"/>
</dbReference>
<feature type="compositionally biased region" description="Low complexity" evidence="3">
    <location>
        <begin position="1"/>
        <end position="31"/>
    </location>
</feature>
<dbReference type="EnsemblMetazoa" id="tetur33g00590.1">
    <property type="protein sequence ID" value="tetur33g00590.1"/>
    <property type="gene ID" value="tetur33g00590"/>
</dbReference>
<evidence type="ECO:0000256" key="1">
    <source>
        <dbReference type="ARBA" id="ARBA00022614"/>
    </source>
</evidence>
<dbReference type="SUPFAM" id="SSF52058">
    <property type="entry name" value="L domain-like"/>
    <property type="match status" value="1"/>
</dbReference>
<dbReference type="Pfam" id="PF00560">
    <property type="entry name" value="LRR_1"/>
    <property type="match status" value="1"/>
</dbReference>
<sequence>MDQENNLDNSSLPSSSSAVSSPSSPSSLNSNELVRDRSSSESSIGSNDSILLGLPVKFANTPRSRAVRTSIDLSSMNLDAETINQNLDHFISPGFANDNIGNDVDAEIDFNGENSLACSVNDNDCNNHCLDEPTKRSITSLNLSNNRLTYLPSSLSSFVSLTTLDISENGLDSLKPMVYLPCLTVLIACNNKLTEISLSKADPSKYMPNIKVLSLSGNQFRSIPETILDCVQLRSLYLGANLIESIPKAIAKLTKLRYLYLGGNQLTTIPEEVGLLSKLEALSLCENKISSLPSSIAQLSNLRSLALHMNLLTTLPTEIIRLESLTELSLRNNPLVVRFINDYLYNPPSLLELAGRCIKINRINYPAYMIPQPLHRYLQTAQHCVNPQCQGVYFDSRIEQIKFVDFCGSYRLPLLQYLCSPKCSKSNSQSDNCSNFEMAVPENKMKRVLLG</sequence>
<dbReference type="InterPro" id="IPR032675">
    <property type="entry name" value="LRR_dom_sf"/>
</dbReference>
<accession>T1L2E1</accession>
<dbReference type="HOGENOM" id="CLU_000288_18_2_1"/>
<dbReference type="InterPro" id="IPR003591">
    <property type="entry name" value="Leu-rich_rpt_typical-subtyp"/>
</dbReference>
<keyword evidence="2" id="KW-0677">Repeat</keyword>
<reference evidence="5" key="2">
    <citation type="submission" date="2015-06" db="UniProtKB">
        <authorList>
            <consortium name="EnsemblMetazoa"/>
        </authorList>
    </citation>
    <scope>IDENTIFICATION</scope>
</reference>
<name>T1L2E1_TETUR</name>
<gene>
    <name evidence="5" type="primary">107369650</name>
</gene>
<keyword evidence="6" id="KW-1185">Reference proteome</keyword>
<dbReference type="STRING" id="32264.T1L2E1"/>
<feature type="region of interest" description="Disordered" evidence="3">
    <location>
        <begin position="1"/>
        <end position="46"/>
    </location>
</feature>
<evidence type="ECO:0000256" key="2">
    <source>
        <dbReference type="ARBA" id="ARBA00022737"/>
    </source>
</evidence>
<dbReference type="GO" id="GO:0005737">
    <property type="term" value="C:cytoplasm"/>
    <property type="evidence" value="ECO:0007669"/>
    <property type="project" value="TreeGrafter"/>
</dbReference>
<evidence type="ECO:0000259" key="4">
    <source>
        <dbReference type="Pfam" id="PF23598"/>
    </source>
</evidence>
<dbReference type="SMART" id="SM00364">
    <property type="entry name" value="LRR_BAC"/>
    <property type="match status" value="6"/>
</dbReference>
<dbReference type="PROSITE" id="PS51450">
    <property type="entry name" value="LRR"/>
    <property type="match status" value="4"/>
</dbReference>
<dbReference type="Pfam" id="PF13855">
    <property type="entry name" value="LRR_8"/>
    <property type="match status" value="1"/>
</dbReference>
<protein>
    <recommendedName>
        <fullName evidence="4">Disease resistance R13L4/SHOC-2-like LRR domain-containing protein</fullName>
    </recommendedName>
</protein>
<dbReference type="Gene3D" id="3.80.10.10">
    <property type="entry name" value="Ribonuclease Inhibitor"/>
    <property type="match status" value="2"/>
</dbReference>
<dbReference type="AlphaFoldDB" id="T1L2E1"/>
<dbReference type="EMBL" id="CAEY01000945">
    <property type="status" value="NOT_ANNOTATED_CDS"/>
    <property type="molecule type" value="Genomic_DNA"/>
</dbReference>
<organism evidence="5 6">
    <name type="scientific">Tetranychus urticae</name>
    <name type="common">Two-spotted spider mite</name>
    <dbReference type="NCBI Taxonomy" id="32264"/>
    <lineage>
        <taxon>Eukaryota</taxon>
        <taxon>Metazoa</taxon>
        <taxon>Ecdysozoa</taxon>
        <taxon>Arthropoda</taxon>
        <taxon>Chelicerata</taxon>
        <taxon>Arachnida</taxon>
        <taxon>Acari</taxon>
        <taxon>Acariformes</taxon>
        <taxon>Trombidiformes</taxon>
        <taxon>Prostigmata</taxon>
        <taxon>Eleutherengona</taxon>
        <taxon>Raphignathae</taxon>
        <taxon>Tetranychoidea</taxon>
        <taxon>Tetranychidae</taxon>
        <taxon>Tetranychus</taxon>
    </lineage>
</organism>
<keyword evidence="1" id="KW-0433">Leucine-rich repeat</keyword>
<dbReference type="InterPro" id="IPR001611">
    <property type="entry name" value="Leu-rich_rpt"/>
</dbReference>
<dbReference type="InterPro" id="IPR050216">
    <property type="entry name" value="LRR_domain-containing"/>
</dbReference>
<dbReference type="PANTHER" id="PTHR48051">
    <property type="match status" value="1"/>
</dbReference>
<dbReference type="PANTHER" id="PTHR48051:SF53">
    <property type="entry name" value="LEUCINE RICH REPEAT CONTAINING 58"/>
    <property type="match status" value="1"/>
</dbReference>
<dbReference type="OrthoDB" id="1053178at2759"/>
<reference evidence="6" key="1">
    <citation type="submission" date="2011-08" db="EMBL/GenBank/DDBJ databases">
        <authorList>
            <person name="Rombauts S."/>
        </authorList>
    </citation>
    <scope>NUCLEOTIDE SEQUENCE</scope>
    <source>
        <strain evidence="6">London</strain>
    </source>
</reference>
<dbReference type="Pfam" id="PF23598">
    <property type="entry name" value="LRR_14"/>
    <property type="match status" value="1"/>
</dbReference>